<evidence type="ECO:0000256" key="5">
    <source>
        <dbReference type="ARBA" id="ARBA00023015"/>
    </source>
</evidence>
<dbReference type="PROSITE" id="PS50082">
    <property type="entry name" value="WD_REPEATS_2"/>
    <property type="match status" value="5"/>
</dbReference>
<feature type="repeat" description="WD" evidence="8">
    <location>
        <begin position="438"/>
        <end position="479"/>
    </location>
</feature>
<protein>
    <submittedName>
        <fullName evidence="11">TAF5-like protein</fullName>
    </submittedName>
</protein>
<dbReference type="PANTHER" id="PTHR19879:SF1">
    <property type="entry name" value="CANNONBALL-RELATED"/>
    <property type="match status" value="1"/>
</dbReference>
<feature type="domain" description="TFIID subunit TAF5 NTD2" evidence="10">
    <location>
        <begin position="68"/>
        <end position="130"/>
    </location>
</feature>
<feature type="compositionally biased region" description="Acidic residues" evidence="9">
    <location>
        <begin position="174"/>
        <end position="183"/>
    </location>
</feature>
<feature type="region of interest" description="Disordered" evidence="9">
    <location>
        <begin position="170"/>
        <end position="205"/>
    </location>
</feature>
<evidence type="ECO:0000256" key="1">
    <source>
        <dbReference type="ARBA" id="ARBA00004123"/>
    </source>
</evidence>
<dbReference type="InterPro" id="IPR020472">
    <property type="entry name" value="WD40_PAC1"/>
</dbReference>
<dbReference type="CDD" id="cd00200">
    <property type="entry name" value="WD40"/>
    <property type="match status" value="1"/>
</dbReference>
<evidence type="ECO:0000256" key="6">
    <source>
        <dbReference type="ARBA" id="ARBA00023163"/>
    </source>
</evidence>
<feature type="repeat" description="WD" evidence="8">
    <location>
        <begin position="396"/>
        <end position="437"/>
    </location>
</feature>
<dbReference type="PANTHER" id="PTHR19879">
    <property type="entry name" value="TRANSCRIPTION INITIATION FACTOR TFIID"/>
    <property type="match status" value="1"/>
</dbReference>
<feature type="repeat" description="WD" evidence="8">
    <location>
        <begin position="354"/>
        <end position="395"/>
    </location>
</feature>
<dbReference type="PROSITE" id="PS00678">
    <property type="entry name" value="WD_REPEATS_1"/>
    <property type="match status" value="2"/>
</dbReference>
<evidence type="ECO:0000256" key="2">
    <source>
        <dbReference type="ARBA" id="ARBA00009435"/>
    </source>
</evidence>
<proteinExistence type="inferred from homology"/>
<accession>A0ABY7EQY8</accession>
<evidence type="ECO:0000256" key="9">
    <source>
        <dbReference type="SAM" id="MobiDB-lite"/>
    </source>
</evidence>
<comment type="similarity">
    <text evidence="2">Belongs to the WD repeat TAF5 family.</text>
</comment>
<feature type="repeat" description="WD" evidence="8">
    <location>
        <begin position="480"/>
        <end position="513"/>
    </location>
</feature>
<dbReference type="Pfam" id="PF04494">
    <property type="entry name" value="TFIID_NTD2"/>
    <property type="match status" value="1"/>
</dbReference>
<dbReference type="Pfam" id="PF00400">
    <property type="entry name" value="WD40"/>
    <property type="match status" value="6"/>
</dbReference>
<dbReference type="PROSITE" id="PS50294">
    <property type="entry name" value="WD_REPEATS_REGION"/>
    <property type="match status" value="5"/>
</dbReference>
<dbReference type="Gene3D" id="1.25.40.500">
    <property type="entry name" value="TFIID subunit TAF5, NTD2 domain"/>
    <property type="match status" value="1"/>
</dbReference>
<keyword evidence="12" id="KW-1185">Reference proteome</keyword>
<keyword evidence="7" id="KW-0539">Nucleus</keyword>
<dbReference type="SUPFAM" id="SSF50978">
    <property type="entry name" value="WD40 repeat-like"/>
    <property type="match status" value="1"/>
</dbReference>
<dbReference type="SUPFAM" id="SSF160897">
    <property type="entry name" value="Taf5 N-terminal domain-like"/>
    <property type="match status" value="1"/>
</dbReference>
<dbReference type="SMART" id="SM00320">
    <property type="entry name" value="WD40"/>
    <property type="match status" value="6"/>
</dbReference>
<keyword evidence="3 8" id="KW-0853">WD repeat</keyword>
<evidence type="ECO:0000256" key="7">
    <source>
        <dbReference type="ARBA" id="ARBA00023242"/>
    </source>
</evidence>
<keyword evidence="4" id="KW-0677">Repeat</keyword>
<gene>
    <name evidence="11" type="ORF">MAR_034672</name>
</gene>
<evidence type="ECO:0000259" key="10">
    <source>
        <dbReference type="Pfam" id="PF04494"/>
    </source>
</evidence>
<reference evidence="11" key="1">
    <citation type="submission" date="2022-11" db="EMBL/GenBank/DDBJ databases">
        <title>Centuries of genome instability and evolution in soft-shell clam transmissible cancer (bioRxiv).</title>
        <authorList>
            <person name="Hart S.F.M."/>
            <person name="Yonemitsu M.A."/>
            <person name="Giersch R.M."/>
            <person name="Beal B.F."/>
            <person name="Arriagada G."/>
            <person name="Davis B.W."/>
            <person name="Ostrander E.A."/>
            <person name="Goff S.P."/>
            <person name="Metzger M.J."/>
        </authorList>
    </citation>
    <scope>NUCLEOTIDE SEQUENCE</scope>
    <source>
        <strain evidence="11">MELC-2E11</strain>
        <tissue evidence="11">Siphon/mantle</tissue>
    </source>
</reference>
<dbReference type="PRINTS" id="PR00320">
    <property type="entry name" value="GPROTEINBRPT"/>
</dbReference>
<dbReference type="Proteomes" id="UP001164746">
    <property type="component" value="Chromosome 7"/>
</dbReference>
<dbReference type="InterPro" id="IPR019775">
    <property type="entry name" value="WD40_repeat_CS"/>
</dbReference>
<evidence type="ECO:0000256" key="4">
    <source>
        <dbReference type="ARBA" id="ARBA00022737"/>
    </source>
</evidence>
<evidence type="ECO:0000313" key="11">
    <source>
        <dbReference type="EMBL" id="WAR09596.1"/>
    </source>
</evidence>
<dbReference type="InterPro" id="IPR015943">
    <property type="entry name" value="WD40/YVTN_repeat-like_dom_sf"/>
</dbReference>
<evidence type="ECO:0000256" key="8">
    <source>
        <dbReference type="PROSITE-ProRule" id="PRU00221"/>
    </source>
</evidence>
<dbReference type="InterPro" id="IPR037264">
    <property type="entry name" value="TFIID_NTD2_sf"/>
</dbReference>
<organism evidence="11 12">
    <name type="scientific">Mya arenaria</name>
    <name type="common">Soft-shell clam</name>
    <dbReference type="NCBI Taxonomy" id="6604"/>
    <lineage>
        <taxon>Eukaryota</taxon>
        <taxon>Metazoa</taxon>
        <taxon>Spiralia</taxon>
        <taxon>Lophotrochozoa</taxon>
        <taxon>Mollusca</taxon>
        <taxon>Bivalvia</taxon>
        <taxon>Autobranchia</taxon>
        <taxon>Heteroconchia</taxon>
        <taxon>Euheterodonta</taxon>
        <taxon>Imparidentia</taxon>
        <taxon>Neoheterodontei</taxon>
        <taxon>Myida</taxon>
        <taxon>Myoidea</taxon>
        <taxon>Myidae</taxon>
        <taxon>Mya</taxon>
    </lineage>
</organism>
<name>A0ABY7EQY8_MYAAR</name>
<dbReference type="EMBL" id="CP111018">
    <property type="protein sequence ID" value="WAR09596.1"/>
    <property type="molecule type" value="Genomic_DNA"/>
</dbReference>
<keyword evidence="5" id="KW-0805">Transcription regulation</keyword>
<comment type="subcellular location">
    <subcellularLocation>
        <location evidence="1">Nucleus</location>
    </subcellularLocation>
</comment>
<dbReference type="InterPro" id="IPR001680">
    <property type="entry name" value="WD40_rpt"/>
</dbReference>
<evidence type="ECO:0000313" key="12">
    <source>
        <dbReference type="Proteomes" id="UP001164746"/>
    </source>
</evidence>
<dbReference type="Gene3D" id="2.130.10.10">
    <property type="entry name" value="YVTN repeat-like/Quinoprotein amine dehydrogenase"/>
    <property type="match status" value="2"/>
</dbReference>
<evidence type="ECO:0000256" key="3">
    <source>
        <dbReference type="ARBA" id="ARBA00022574"/>
    </source>
</evidence>
<sequence>MASLPQLSGQNVQIKAEGMTGVSDKQTLAAVLQFLKKHNLKVCKGFAVAVRKSNVIRFRDYRTQNVLLRTKKFFLKYSLDQEPYYAEDLNKLSTVTKPEHMKGSQIMENFKSSKFVLKMSRDSYTHLKLFDGVPRTKHQIDMTSGGLLGEAARDANKTKILHGLLKEPDINIPVDDDDDGGGDGEDKPKNDPNAPATNRIPMPELKDQDKLERVNAYREALKRVKMGPTSLPSICFYTFHNAIQGITGIDISEDSSLMCTCFGDSNIKIWSLTPNKLRVMKQMDELELIDKDADDVLERMMDERTAEDCKMLTGHSGPVFNTSFSPDKSSLTSCSEDGTVRLWSLHTWTNLVSYKGHNTPVWDVKFSPHGHYFVSGGHDRVARLWTTDHYQPVRIFAGHYADVDCVQFHPNGNYVATGSSDRAVRIFDVLNGSCVRTLTGHKGAIHSLCFSPDGKYLASTGLDATICLWDISNGNMLAQMREHTNTVYSLCFSRCGSVLASGGLDNTVKLWDVTKVIKETDKDMDASIPSSLSIINPYSYITSEIQCIFYQN</sequence>
<dbReference type="InterPro" id="IPR007582">
    <property type="entry name" value="TFIID_NTD2"/>
</dbReference>
<keyword evidence="6" id="KW-0804">Transcription</keyword>
<dbReference type="InterPro" id="IPR036322">
    <property type="entry name" value="WD40_repeat_dom_sf"/>
</dbReference>
<feature type="repeat" description="WD" evidence="8">
    <location>
        <begin position="312"/>
        <end position="353"/>
    </location>
</feature>